<gene>
    <name evidence="1" type="ORF">B4U80_05853</name>
</gene>
<comment type="caution">
    <text evidence="1">The sequence shown here is derived from an EMBL/GenBank/DDBJ whole genome shotgun (WGS) entry which is preliminary data.</text>
</comment>
<protein>
    <submittedName>
        <fullName evidence="1">Uncharacterized protein</fullName>
    </submittedName>
</protein>
<sequence>MIRRHCKICPKRFIWESLEFHKKH</sequence>
<dbReference type="VEuPathDB" id="VectorBase:LDEU014653"/>
<keyword evidence="2" id="KW-1185">Reference proteome</keyword>
<proteinExistence type="predicted"/>
<evidence type="ECO:0000313" key="2">
    <source>
        <dbReference type="Proteomes" id="UP000288716"/>
    </source>
</evidence>
<accession>A0A443Q7G8</accession>
<organism evidence="1 2">
    <name type="scientific">Leptotrombidium deliense</name>
    <dbReference type="NCBI Taxonomy" id="299467"/>
    <lineage>
        <taxon>Eukaryota</taxon>
        <taxon>Metazoa</taxon>
        <taxon>Ecdysozoa</taxon>
        <taxon>Arthropoda</taxon>
        <taxon>Chelicerata</taxon>
        <taxon>Arachnida</taxon>
        <taxon>Acari</taxon>
        <taxon>Acariformes</taxon>
        <taxon>Trombidiformes</taxon>
        <taxon>Prostigmata</taxon>
        <taxon>Anystina</taxon>
        <taxon>Parasitengona</taxon>
        <taxon>Trombiculoidea</taxon>
        <taxon>Trombiculidae</taxon>
        <taxon>Leptotrombidium</taxon>
    </lineage>
</organism>
<dbReference type="Proteomes" id="UP000288716">
    <property type="component" value="Unassembled WGS sequence"/>
</dbReference>
<name>A0A443Q7G8_9ACAR</name>
<evidence type="ECO:0000313" key="1">
    <source>
        <dbReference type="EMBL" id="RWR98984.1"/>
    </source>
</evidence>
<dbReference type="EMBL" id="NCKV01066076">
    <property type="protein sequence ID" value="RWR98984.1"/>
    <property type="molecule type" value="Genomic_DNA"/>
</dbReference>
<reference evidence="1 2" key="1">
    <citation type="journal article" date="2018" name="Gigascience">
        <title>Genomes of trombidid mites reveal novel predicted allergens and laterally-transferred genes associated with secondary metabolism.</title>
        <authorList>
            <person name="Dong X."/>
            <person name="Chaisiri K."/>
            <person name="Xia D."/>
            <person name="Armstrong S.D."/>
            <person name="Fang Y."/>
            <person name="Donnelly M.J."/>
            <person name="Kadowaki T."/>
            <person name="McGarry J.W."/>
            <person name="Darby A.C."/>
            <person name="Makepeace B.L."/>
        </authorList>
    </citation>
    <scope>NUCLEOTIDE SEQUENCE [LARGE SCALE GENOMIC DNA]</scope>
    <source>
        <strain evidence="1">UoL-UT</strain>
    </source>
</reference>
<dbReference type="AlphaFoldDB" id="A0A443Q7G8"/>